<reference evidence="2" key="1">
    <citation type="submission" date="2020-05" db="EMBL/GenBank/DDBJ databases">
        <title>WGS assembly of Panicum virgatum.</title>
        <authorList>
            <person name="Lovell J.T."/>
            <person name="Jenkins J."/>
            <person name="Shu S."/>
            <person name="Juenger T.E."/>
            <person name="Schmutz J."/>
        </authorList>
    </citation>
    <scope>NUCLEOTIDE SEQUENCE</scope>
    <source>
        <strain evidence="2">AP13</strain>
    </source>
</reference>
<proteinExistence type="predicted"/>
<protein>
    <submittedName>
        <fullName evidence="2">Uncharacterized protein</fullName>
    </submittedName>
</protein>
<feature type="compositionally biased region" description="Low complexity" evidence="1">
    <location>
        <begin position="46"/>
        <end position="58"/>
    </location>
</feature>
<feature type="region of interest" description="Disordered" evidence="1">
    <location>
        <begin position="12"/>
        <end position="109"/>
    </location>
</feature>
<dbReference type="Proteomes" id="UP000823388">
    <property type="component" value="Chromosome 3N"/>
</dbReference>
<evidence type="ECO:0000313" key="3">
    <source>
        <dbReference type="Proteomes" id="UP000823388"/>
    </source>
</evidence>
<name>A0A8T0U014_PANVG</name>
<feature type="compositionally biased region" description="Pro residues" evidence="1">
    <location>
        <begin position="77"/>
        <end position="88"/>
    </location>
</feature>
<evidence type="ECO:0000313" key="2">
    <source>
        <dbReference type="EMBL" id="KAG2614503.1"/>
    </source>
</evidence>
<organism evidence="2 3">
    <name type="scientific">Panicum virgatum</name>
    <name type="common">Blackwell switchgrass</name>
    <dbReference type="NCBI Taxonomy" id="38727"/>
    <lineage>
        <taxon>Eukaryota</taxon>
        <taxon>Viridiplantae</taxon>
        <taxon>Streptophyta</taxon>
        <taxon>Embryophyta</taxon>
        <taxon>Tracheophyta</taxon>
        <taxon>Spermatophyta</taxon>
        <taxon>Magnoliopsida</taxon>
        <taxon>Liliopsida</taxon>
        <taxon>Poales</taxon>
        <taxon>Poaceae</taxon>
        <taxon>PACMAD clade</taxon>
        <taxon>Panicoideae</taxon>
        <taxon>Panicodae</taxon>
        <taxon>Paniceae</taxon>
        <taxon>Panicinae</taxon>
        <taxon>Panicum</taxon>
        <taxon>Panicum sect. Hiantes</taxon>
    </lineage>
</organism>
<dbReference type="EMBL" id="CM029042">
    <property type="protein sequence ID" value="KAG2614503.1"/>
    <property type="molecule type" value="Genomic_DNA"/>
</dbReference>
<gene>
    <name evidence="2" type="ORF">PVAP13_3NG053376</name>
</gene>
<dbReference type="AlphaFoldDB" id="A0A8T0U014"/>
<accession>A0A8T0U014</accession>
<feature type="compositionally biased region" description="Low complexity" evidence="1">
    <location>
        <begin position="66"/>
        <end position="76"/>
    </location>
</feature>
<keyword evidence="3" id="KW-1185">Reference proteome</keyword>
<comment type="caution">
    <text evidence="2">The sequence shown here is derived from an EMBL/GenBank/DDBJ whole genome shotgun (WGS) entry which is preliminary data.</text>
</comment>
<evidence type="ECO:0000256" key="1">
    <source>
        <dbReference type="SAM" id="MobiDB-lite"/>
    </source>
</evidence>
<sequence length="140" mass="15032">MPIDAICLHLPFSPSNGKPPSPHPHALHCMNRRHRTLAPPSASTVRAPSSLRPAAARSPRLHLELPSTARPAAAARSPPPPPPPPPSAPDTSARSYGWGGASLPFARRPHRLARRHRCRLCLADRGGRLTPLSRARPLLG</sequence>